<comment type="caution">
    <text evidence="1">The sequence shown here is derived from an EMBL/GenBank/DDBJ whole genome shotgun (WGS) entry which is preliminary data.</text>
</comment>
<dbReference type="EMBL" id="RPFW01000001">
    <property type="protein sequence ID" value="TVZ06413.1"/>
    <property type="molecule type" value="Genomic_DNA"/>
</dbReference>
<name>A0A6P2CA27_9ACTN</name>
<accession>A0A6P2CA27</accession>
<evidence type="ECO:0000313" key="1">
    <source>
        <dbReference type="EMBL" id="TVZ06413.1"/>
    </source>
</evidence>
<gene>
    <name evidence="1" type="ORF">EAS64_03040</name>
</gene>
<evidence type="ECO:0000313" key="2">
    <source>
        <dbReference type="Proteomes" id="UP000460272"/>
    </source>
</evidence>
<sequence length="79" mass="8103">MPSGPSTAENLPGSSLTGETARVRTVRSGMSLWLCACGWAVPWMSATSCSANTGSRVPSYIQRVPSTPCSVVPISASSA</sequence>
<organism evidence="1 2">
    <name type="scientific">Trebonia kvetii</name>
    <dbReference type="NCBI Taxonomy" id="2480626"/>
    <lineage>
        <taxon>Bacteria</taxon>
        <taxon>Bacillati</taxon>
        <taxon>Actinomycetota</taxon>
        <taxon>Actinomycetes</taxon>
        <taxon>Streptosporangiales</taxon>
        <taxon>Treboniaceae</taxon>
        <taxon>Trebonia</taxon>
    </lineage>
</organism>
<keyword evidence="2" id="KW-1185">Reference proteome</keyword>
<proteinExistence type="predicted"/>
<dbReference type="AlphaFoldDB" id="A0A6P2CA27"/>
<dbReference type="Proteomes" id="UP000460272">
    <property type="component" value="Unassembled WGS sequence"/>
</dbReference>
<reference evidence="1 2" key="1">
    <citation type="submission" date="2018-11" db="EMBL/GenBank/DDBJ databases">
        <title>Trebonia kvetii gen.nov., sp.nov., a novel acidophilic actinobacterium, and proposal of the new actinobacterial family Treboniaceae fam. nov.</title>
        <authorList>
            <person name="Rapoport D."/>
            <person name="Sagova-Mareckova M."/>
            <person name="Sedlacek I."/>
            <person name="Provaznik J."/>
            <person name="Kralova S."/>
            <person name="Pavlinic D."/>
            <person name="Benes V."/>
            <person name="Kopecky J."/>
        </authorList>
    </citation>
    <scope>NUCLEOTIDE SEQUENCE [LARGE SCALE GENOMIC DNA]</scope>
    <source>
        <strain evidence="1 2">15Tr583</strain>
    </source>
</reference>
<protein>
    <submittedName>
        <fullName evidence="1">Uncharacterized protein</fullName>
    </submittedName>
</protein>